<keyword evidence="1" id="KW-0732">Signal</keyword>
<name>A0A1H6TSV5_9BURK</name>
<dbReference type="AlphaFoldDB" id="A0A1H6TSV5"/>
<evidence type="ECO:0000256" key="1">
    <source>
        <dbReference type="SAM" id="SignalP"/>
    </source>
</evidence>
<evidence type="ECO:0000313" key="3">
    <source>
        <dbReference type="Proteomes" id="UP000198866"/>
    </source>
</evidence>
<organism evidence="2 3">
    <name type="scientific">Paraburkholderia diazotrophica</name>
    <dbReference type="NCBI Taxonomy" id="667676"/>
    <lineage>
        <taxon>Bacteria</taxon>
        <taxon>Pseudomonadati</taxon>
        <taxon>Pseudomonadota</taxon>
        <taxon>Betaproteobacteria</taxon>
        <taxon>Burkholderiales</taxon>
        <taxon>Burkholderiaceae</taxon>
        <taxon>Paraburkholderia</taxon>
    </lineage>
</organism>
<evidence type="ECO:0000313" key="2">
    <source>
        <dbReference type="EMBL" id="SEI81274.1"/>
    </source>
</evidence>
<dbReference type="Proteomes" id="UP000198866">
    <property type="component" value="Unassembled WGS sequence"/>
</dbReference>
<sequence length="220" mass="24276">MNTSLMQLVVSASSLIIATLSLPARADSVTFHAVQYGCDLKIDGHTEGRLEVGTAKSLELQRGREYLVECESHDIPVKLYARSYVFSRGDFRNGPLLNDVVLTPVAVLPNVVRAAAMNQIDVTSTVDSAEVSCRTTKDPKDQRSNITSQVIPQSPHRIPKGSQIHLTGAPMMHCGDTNLIQANVDGAKRWFKNRDFAFSYHGKAITLFEVSQDLECCWIN</sequence>
<proteinExistence type="predicted"/>
<keyword evidence="3" id="KW-1185">Reference proteome</keyword>
<feature type="chain" id="PRO_5011496932" evidence="1">
    <location>
        <begin position="27"/>
        <end position="220"/>
    </location>
</feature>
<feature type="signal peptide" evidence="1">
    <location>
        <begin position="1"/>
        <end position="26"/>
    </location>
</feature>
<reference evidence="3" key="1">
    <citation type="submission" date="2016-10" db="EMBL/GenBank/DDBJ databases">
        <authorList>
            <person name="Varghese N."/>
            <person name="Submissions S."/>
        </authorList>
    </citation>
    <scope>NUCLEOTIDE SEQUENCE [LARGE SCALE GENOMIC DNA]</scope>
    <source>
        <strain evidence="3">LMG 26031</strain>
    </source>
</reference>
<protein>
    <submittedName>
        <fullName evidence="2">Uncharacterized protein</fullName>
    </submittedName>
</protein>
<gene>
    <name evidence="2" type="ORF">SAMN05192539_1004188</name>
</gene>
<dbReference type="EMBL" id="FNYE01000004">
    <property type="protein sequence ID" value="SEI81274.1"/>
    <property type="molecule type" value="Genomic_DNA"/>
</dbReference>
<dbReference type="RefSeq" id="WP_090864527.1">
    <property type="nucleotide sequence ID" value="NZ_FNYE01000004.1"/>
</dbReference>
<dbReference type="STRING" id="667676.SAMN05192539_1004188"/>
<accession>A0A1H6TSV5</accession>